<organism evidence="1 2">
    <name type="scientific">Myroides odoratus</name>
    <name type="common">Flavobacterium odoratum</name>
    <dbReference type="NCBI Taxonomy" id="256"/>
    <lineage>
        <taxon>Bacteria</taxon>
        <taxon>Pseudomonadati</taxon>
        <taxon>Bacteroidota</taxon>
        <taxon>Flavobacteriia</taxon>
        <taxon>Flavobacteriales</taxon>
        <taxon>Flavobacteriaceae</taxon>
        <taxon>Myroides</taxon>
    </lineage>
</organism>
<dbReference type="RefSeq" id="WP_115091307.1">
    <property type="nucleotide sequence ID" value="NZ_CP068107.1"/>
</dbReference>
<dbReference type="InterPro" id="IPR036390">
    <property type="entry name" value="WH_DNA-bd_sf"/>
</dbReference>
<gene>
    <name evidence="1" type="ORF">NCTC11179_01890</name>
</gene>
<name>A0A378RMV4_MYROD</name>
<sequence>MSKRLDLMFKLPPLAKKRMENDKTKIVEAFHKGQEKEVYTRLQYARIYKGYDLLENFGYVRHALQRKYDISVTLLETILYLVPKNYFMTGDLKEIAQIRYTYKNIDSLIRMGYVSRAAKGKNKNEHLYTMTVKARQICQEMHEMLAGEIDIPIELYNSKEASKSDLIKSEIIEKLNKKEKPKTVKVLWARVR</sequence>
<reference evidence="1 2" key="1">
    <citation type="submission" date="2018-06" db="EMBL/GenBank/DDBJ databases">
        <authorList>
            <consortium name="Pathogen Informatics"/>
            <person name="Doyle S."/>
        </authorList>
    </citation>
    <scope>NUCLEOTIDE SEQUENCE [LARGE SCALE GENOMIC DNA]</scope>
    <source>
        <strain evidence="1 2">NCTC11179</strain>
    </source>
</reference>
<proteinExistence type="predicted"/>
<evidence type="ECO:0000313" key="1">
    <source>
        <dbReference type="EMBL" id="STZ28346.1"/>
    </source>
</evidence>
<dbReference type="EMBL" id="UGQL01000001">
    <property type="protein sequence ID" value="STZ28346.1"/>
    <property type="molecule type" value="Genomic_DNA"/>
</dbReference>
<dbReference type="SUPFAM" id="SSF46785">
    <property type="entry name" value="Winged helix' DNA-binding domain"/>
    <property type="match status" value="1"/>
</dbReference>
<keyword evidence="2" id="KW-1185">Reference proteome</keyword>
<protein>
    <submittedName>
        <fullName evidence="1">Uncharacterized protein</fullName>
    </submittedName>
</protein>
<evidence type="ECO:0000313" key="2">
    <source>
        <dbReference type="Proteomes" id="UP000255024"/>
    </source>
</evidence>
<dbReference type="Proteomes" id="UP000255024">
    <property type="component" value="Unassembled WGS sequence"/>
</dbReference>
<dbReference type="AlphaFoldDB" id="A0A378RMV4"/>
<accession>A0A378RMV4</accession>